<dbReference type="KEGG" id="bbev:BBEV_1956"/>
<dbReference type="STRING" id="632773.BBEV_1956"/>
<evidence type="ECO:0008006" key="3">
    <source>
        <dbReference type="Google" id="ProtNLM"/>
    </source>
</evidence>
<evidence type="ECO:0000313" key="2">
    <source>
        <dbReference type="Proteomes" id="UP000094463"/>
    </source>
</evidence>
<evidence type="ECO:0000313" key="1">
    <source>
        <dbReference type="EMBL" id="AOM83317.1"/>
    </source>
</evidence>
<dbReference type="InterPro" id="IPR021415">
    <property type="entry name" value="SAV0927-like"/>
</dbReference>
<dbReference type="EMBL" id="CP012502">
    <property type="protein sequence ID" value="AOM83317.1"/>
    <property type="molecule type" value="Genomic_DNA"/>
</dbReference>
<sequence>MELYDRLYDEAERVNVQFVGMTTENARFDFGIVFTTLFFGKPMITCMQTGRSSLLNRDDLDDLEYVKDLFEVHEDRDAVALQEFFRSVLPPSILEAQY</sequence>
<dbReference type="RefSeq" id="WP_069365311.1">
    <property type="nucleotide sequence ID" value="NZ_CP012502.1"/>
</dbReference>
<accession>A0A1D7QWC4</accession>
<dbReference type="AlphaFoldDB" id="A0A1D7QWC4"/>
<name>A0A1D7QWC4_9BACI</name>
<protein>
    <recommendedName>
        <fullName evidence="3">DUF3055 domain-containing protein</fullName>
    </recommendedName>
</protein>
<gene>
    <name evidence="1" type="ORF">BBEV_1956</name>
</gene>
<proteinExistence type="predicted"/>
<reference evidence="1 2" key="1">
    <citation type="submission" date="2015-08" db="EMBL/GenBank/DDBJ databases">
        <title>The complete genome sequence of Bacillus beveridgei MLTeJB.</title>
        <authorList>
            <person name="Hanson T.E."/>
            <person name="Mesa C."/>
            <person name="Basesman S.M."/>
            <person name="Oremland R.S."/>
        </authorList>
    </citation>
    <scope>NUCLEOTIDE SEQUENCE [LARGE SCALE GENOMIC DNA]</scope>
    <source>
        <strain evidence="1 2">MLTeJB</strain>
    </source>
</reference>
<dbReference type="Pfam" id="PF11256">
    <property type="entry name" value="SAV0927-like"/>
    <property type="match status" value="1"/>
</dbReference>
<dbReference type="Proteomes" id="UP000094463">
    <property type="component" value="Chromosome"/>
</dbReference>
<organism evidence="1 2">
    <name type="scientific">Salisediminibacterium beveridgei</name>
    <dbReference type="NCBI Taxonomy" id="632773"/>
    <lineage>
        <taxon>Bacteria</taxon>
        <taxon>Bacillati</taxon>
        <taxon>Bacillota</taxon>
        <taxon>Bacilli</taxon>
        <taxon>Bacillales</taxon>
        <taxon>Bacillaceae</taxon>
        <taxon>Salisediminibacterium</taxon>
    </lineage>
</organism>
<dbReference type="OrthoDB" id="2353476at2"/>
<keyword evidence="2" id="KW-1185">Reference proteome</keyword>